<sequence>MQNSKTPKHVSKIPGSQAGIFLTQANSRDPFTSLELAANARVPIGVAPTSLCDSSHSRLI</sequence>
<name>A0ABN8KDB7_9HYPH</name>
<organism evidence="1 2">
    <name type="scientific">Mesorhizobium ventifaucium</name>
    <dbReference type="NCBI Taxonomy" id="666020"/>
    <lineage>
        <taxon>Bacteria</taxon>
        <taxon>Pseudomonadati</taxon>
        <taxon>Pseudomonadota</taxon>
        <taxon>Alphaproteobacteria</taxon>
        <taxon>Hyphomicrobiales</taxon>
        <taxon>Phyllobacteriaceae</taxon>
        <taxon>Mesorhizobium</taxon>
    </lineage>
</organism>
<gene>
    <name evidence="1" type="ORF">MES4922_650003</name>
</gene>
<dbReference type="Proteomes" id="UP001152604">
    <property type="component" value="Unassembled WGS sequence"/>
</dbReference>
<proteinExistence type="predicted"/>
<evidence type="ECO:0000313" key="1">
    <source>
        <dbReference type="EMBL" id="CAH2407445.1"/>
    </source>
</evidence>
<protein>
    <submittedName>
        <fullName evidence="1">Uncharacterized protein</fullName>
    </submittedName>
</protein>
<accession>A0ABN8KDB7</accession>
<evidence type="ECO:0000313" key="2">
    <source>
        <dbReference type="Proteomes" id="UP001152604"/>
    </source>
</evidence>
<dbReference type="EMBL" id="CAKXZS010000062">
    <property type="protein sequence ID" value="CAH2407445.1"/>
    <property type="molecule type" value="Genomic_DNA"/>
</dbReference>
<keyword evidence="2" id="KW-1185">Reference proteome</keyword>
<reference evidence="1" key="1">
    <citation type="submission" date="2022-03" db="EMBL/GenBank/DDBJ databases">
        <authorList>
            <person name="Brunel B."/>
        </authorList>
    </citation>
    <scope>NUCLEOTIDE SEQUENCE</scope>
    <source>
        <strain evidence="1">STM4922sample</strain>
    </source>
</reference>
<comment type="caution">
    <text evidence="1">The sequence shown here is derived from an EMBL/GenBank/DDBJ whole genome shotgun (WGS) entry which is preliminary data.</text>
</comment>